<name>A0AAV1RWL0_9ROSI</name>
<evidence type="ECO:0000256" key="2">
    <source>
        <dbReference type="ARBA" id="ARBA00022776"/>
    </source>
</evidence>
<keyword evidence="2" id="KW-0498">Mitosis</keyword>
<dbReference type="PANTHER" id="PTHR35740">
    <property type="entry name" value="OS12G0111700 PROTEIN"/>
    <property type="match status" value="1"/>
</dbReference>
<dbReference type="InterPro" id="IPR057337">
    <property type="entry name" value="Sororin_C"/>
</dbReference>
<evidence type="ECO:0000256" key="3">
    <source>
        <dbReference type="ARBA" id="ARBA00023242"/>
    </source>
</evidence>
<sequence>MEAAGLASDEIVEPHSVYTRRQSASDKRKSKGKAIAVPLSLTPAPKIQVASDKMNEVGDTRPSKSCTVHHKKKQRGPLSDEDQKKHALPQEFIQRQRAYFAEIDAFELSEEEVGSSNELD</sequence>
<feature type="domain" description="Sororin C-terminal region" evidence="7">
    <location>
        <begin position="88"/>
        <end position="111"/>
    </location>
</feature>
<evidence type="ECO:0000256" key="1">
    <source>
        <dbReference type="ARBA" id="ARBA00022618"/>
    </source>
</evidence>
<protein>
    <recommendedName>
        <fullName evidence="7">Sororin C-terminal region domain-containing protein</fullName>
    </recommendedName>
</protein>
<feature type="region of interest" description="Disordered" evidence="6">
    <location>
        <begin position="51"/>
        <end position="88"/>
    </location>
</feature>
<dbReference type="EMBL" id="CAWUPB010001159">
    <property type="protein sequence ID" value="CAK7340176.1"/>
    <property type="molecule type" value="Genomic_DNA"/>
</dbReference>
<keyword evidence="3" id="KW-0539">Nucleus</keyword>
<dbReference type="GO" id="GO:0005634">
    <property type="term" value="C:nucleus"/>
    <property type="evidence" value="ECO:0007669"/>
    <property type="project" value="UniProtKB-SubCell"/>
</dbReference>
<dbReference type="AlphaFoldDB" id="A0AAV1RWL0"/>
<evidence type="ECO:0000313" key="8">
    <source>
        <dbReference type="EMBL" id="CAK7340176.1"/>
    </source>
</evidence>
<dbReference type="Pfam" id="PF25220">
    <property type="entry name" value="Sororin_C"/>
    <property type="match status" value="1"/>
</dbReference>
<evidence type="ECO:0000256" key="5">
    <source>
        <dbReference type="ARBA" id="ARBA00093465"/>
    </source>
</evidence>
<comment type="similarity">
    <text evidence="5">Belongs to the sororin family.</text>
</comment>
<proteinExistence type="inferred from homology"/>
<keyword evidence="4" id="KW-0131">Cell cycle</keyword>
<evidence type="ECO:0000259" key="7">
    <source>
        <dbReference type="Pfam" id="PF25220"/>
    </source>
</evidence>
<reference evidence="8 9" key="1">
    <citation type="submission" date="2024-01" db="EMBL/GenBank/DDBJ databases">
        <authorList>
            <person name="Waweru B."/>
        </authorList>
    </citation>
    <scope>NUCLEOTIDE SEQUENCE [LARGE SCALE GENOMIC DNA]</scope>
</reference>
<accession>A0AAV1RWL0</accession>
<dbReference type="Proteomes" id="UP001314170">
    <property type="component" value="Unassembled WGS sequence"/>
</dbReference>
<evidence type="ECO:0000256" key="4">
    <source>
        <dbReference type="ARBA" id="ARBA00023306"/>
    </source>
</evidence>
<comment type="caution">
    <text evidence="8">The sequence shown here is derived from an EMBL/GenBank/DDBJ whole genome shotgun (WGS) entry which is preliminary data.</text>
</comment>
<dbReference type="PANTHER" id="PTHR35740:SF1">
    <property type="entry name" value="OS12G0111700 PROTEIN"/>
    <property type="match status" value="1"/>
</dbReference>
<organism evidence="8 9">
    <name type="scientific">Dovyalis caffra</name>
    <dbReference type="NCBI Taxonomy" id="77055"/>
    <lineage>
        <taxon>Eukaryota</taxon>
        <taxon>Viridiplantae</taxon>
        <taxon>Streptophyta</taxon>
        <taxon>Embryophyta</taxon>
        <taxon>Tracheophyta</taxon>
        <taxon>Spermatophyta</taxon>
        <taxon>Magnoliopsida</taxon>
        <taxon>eudicotyledons</taxon>
        <taxon>Gunneridae</taxon>
        <taxon>Pentapetalae</taxon>
        <taxon>rosids</taxon>
        <taxon>fabids</taxon>
        <taxon>Malpighiales</taxon>
        <taxon>Salicaceae</taxon>
        <taxon>Flacourtieae</taxon>
        <taxon>Dovyalis</taxon>
    </lineage>
</organism>
<keyword evidence="9" id="KW-1185">Reference proteome</keyword>
<gene>
    <name evidence="8" type="ORF">DCAF_LOCUS15257</name>
</gene>
<keyword evidence="1" id="KW-0132">Cell division</keyword>
<feature type="compositionally biased region" description="Basic and acidic residues" evidence="6">
    <location>
        <begin position="53"/>
        <end position="62"/>
    </location>
</feature>
<dbReference type="GO" id="GO:0051301">
    <property type="term" value="P:cell division"/>
    <property type="evidence" value="ECO:0007669"/>
    <property type="project" value="UniProtKB-KW"/>
</dbReference>
<feature type="region of interest" description="Disordered" evidence="6">
    <location>
        <begin position="1"/>
        <end position="33"/>
    </location>
</feature>
<evidence type="ECO:0000313" key="9">
    <source>
        <dbReference type="Proteomes" id="UP001314170"/>
    </source>
</evidence>
<evidence type="ECO:0000256" key="6">
    <source>
        <dbReference type="SAM" id="MobiDB-lite"/>
    </source>
</evidence>